<dbReference type="Proteomes" id="UP001499947">
    <property type="component" value="Unassembled WGS sequence"/>
</dbReference>
<evidence type="ECO:0000313" key="2">
    <source>
        <dbReference type="Proteomes" id="UP001499947"/>
    </source>
</evidence>
<proteinExistence type="predicted"/>
<keyword evidence="2" id="KW-1185">Reference proteome</keyword>
<accession>A0ABN2IQA5</accession>
<name>A0ABN2IQA5_9ACTN</name>
<comment type="caution">
    <text evidence="1">The sequence shown here is derived from an EMBL/GenBank/DDBJ whole genome shotgun (WGS) entry which is preliminary data.</text>
</comment>
<reference evidence="1 2" key="1">
    <citation type="journal article" date="2019" name="Int. J. Syst. Evol. Microbiol.">
        <title>The Global Catalogue of Microorganisms (GCM) 10K type strain sequencing project: providing services to taxonomists for standard genome sequencing and annotation.</title>
        <authorList>
            <consortium name="The Broad Institute Genomics Platform"/>
            <consortium name="The Broad Institute Genome Sequencing Center for Infectious Disease"/>
            <person name="Wu L."/>
            <person name="Ma J."/>
        </authorList>
    </citation>
    <scope>NUCLEOTIDE SEQUENCE [LARGE SCALE GENOMIC DNA]</scope>
    <source>
        <strain evidence="1 2">JCM 13244</strain>
    </source>
</reference>
<gene>
    <name evidence="1" type="ORF">GCM10009680_58010</name>
</gene>
<evidence type="ECO:0000313" key="1">
    <source>
        <dbReference type="EMBL" id="GAA1709441.1"/>
    </source>
</evidence>
<organism evidence="1 2">
    <name type="scientific">Streptomyces yatensis</name>
    <dbReference type="NCBI Taxonomy" id="155177"/>
    <lineage>
        <taxon>Bacteria</taxon>
        <taxon>Bacillati</taxon>
        <taxon>Actinomycetota</taxon>
        <taxon>Actinomycetes</taxon>
        <taxon>Kitasatosporales</taxon>
        <taxon>Streptomycetaceae</taxon>
        <taxon>Streptomyces</taxon>
        <taxon>Streptomyces violaceusniger group</taxon>
    </lineage>
</organism>
<dbReference type="EMBL" id="BAAALR010000065">
    <property type="protein sequence ID" value="GAA1709441.1"/>
    <property type="molecule type" value="Genomic_DNA"/>
</dbReference>
<protein>
    <submittedName>
        <fullName evidence="1">Uncharacterized protein</fullName>
    </submittedName>
</protein>
<sequence>MRAVRDEQLLGQQLVESGADVGRIGLEGALDLGDDVVRRLRDVGGECGAQGDLLLESDAVPGQDVLQDATGGVVGQG</sequence>